<organism evidence="2 3">
    <name type="scientific">Linum trigynum</name>
    <dbReference type="NCBI Taxonomy" id="586398"/>
    <lineage>
        <taxon>Eukaryota</taxon>
        <taxon>Viridiplantae</taxon>
        <taxon>Streptophyta</taxon>
        <taxon>Embryophyta</taxon>
        <taxon>Tracheophyta</taxon>
        <taxon>Spermatophyta</taxon>
        <taxon>Magnoliopsida</taxon>
        <taxon>eudicotyledons</taxon>
        <taxon>Gunneridae</taxon>
        <taxon>Pentapetalae</taxon>
        <taxon>rosids</taxon>
        <taxon>fabids</taxon>
        <taxon>Malpighiales</taxon>
        <taxon>Linaceae</taxon>
        <taxon>Linum</taxon>
    </lineage>
</organism>
<reference evidence="2 3" key="1">
    <citation type="submission" date="2024-04" db="EMBL/GenBank/DDBJ databases">
        <authorList>
            <person name="Fracassetti M."/>
        </authorList>
    </citation>
    <scope>NUCLEOTIDE SEQUENCE [LARGE SCALE GENOMIC DNA]</scope>
</reference>
<protein>
    <submittedName>
        <fullName evidence="2">Uncharacterized protein</fullName>
    </submittedName>
</protein>
<dbReference type="EMBL" id="OZ034816">
    <property type="protein sequence ID" value="CAL1378831.1"/>
    <property type="molecule type" value="Genomic_DNA"/>
</dbReference>
<accession>A0AAV2DYT1</accession>
<evidence type="ECO:0000313" key="2">
    <source>
        <dbReference type="EMBL" id="CAL1378831.1"/>
    </source>
</evidence>
<feature type="compositionally biased region" description="Polar residues" evidence="1">
    <location>
        <begin position="76"/>
        <end position="90"/>
    </location>
</feature>
<keyword evidence="3" id="KW-1185">Reference proteome</keyword>
<feature type="region of interest" description="Disordered" evidence="1">
    <location>
        <begin position="76"/>
        <end position="120"/>
    </location>
</feature>
<feature type="compositionally biased region" description="Basic and acidic residues" evidence="1">
    <location>
        <begin position="91"/>
        <end position="104"/>
    </location>
</feature>
<sequence>MERSTVGRRKGVAVSPVASVLASHSDNQGKIQPAYLFFLEGFWLKNESVTFFFLGFVFERGNKRRGHRWCRVYSGEGSQTGARSIPSTVKENTRSARKKLDGYIHGRKNMSRSSDEKSAK</sequence>
<evidence type="ECO:0000313" key="3">
    <source>
        <dbReference type="Proteomes" id="UP001497516"/>
    </source>
</evidence>
<dbReference type="AlphaFoldDB" id="A0AAV2DYT1"/>
<gene>
    <name evidence="2" type="ORF">LTRI10_LOCUS20384</name>
</gene>
<name>A0AAV2DYT1_9ROSI</name>
<dbReference type="Proteomes" id="UP001497516">
    <property type="component" value="Chromosome 3"/>
</dbReference>
<proteinExistence type="predicted"/>
<evidence type="ECO:0000256" key="1">
    <source>
        <dbReference type="SAM" id="MobiDB-lite"/>
    </source>
</evidence>